<dbReference type="AlphaFoldDB" id="A0A2H1VV63"/>
<dbReference type="EMBL" id="ODYU01004644">
    <property type="protein sequence ID" value="SOQ44737.1"/>
    <property type="molecule type" value="Genomic_DNA"/>
</dbReference>
<organism evidence="1">
    <name type="scientific">Spodoptera frugiperda</name>
    <name type="common">Fall armyworm</name>
    <dbReference type="NCBI Taxonomy" id="7108"/>
    <lineage>
        <taxon>Eukaryota</taxon>
        <taxon>Metazoa</taxon>
        <taxon>Ecdysozoa</taxon>
        <taxon>Arthropoda</taxon>
        <taxon>Hexapoda</taxon>
        <taxon>Insecta</taxon>
        <taxon>Pterygota</taxon>
        <taxon>Neoptera</taxon>
        <taxon>Endopterygota</taxon>
        <taxon>Lepidoptera</taxon>
        <taxon>Glossata</taxon>
        <taxon>Ditrysia</taxon>
        <taxon>Noctuoidea</taxon>
        <taxon>Noctuidae</taxon>
        <taxon>Amphipyrinae</taxon>
        <taxon>Spodoptera</taxon>
    </lineage>
</organism>
<proteinExistence type="predicted"/>
<evidence type="ECO:0000313" key="1">
    <source>
        <dbReference type="EMBL" id="SOQ44737.1"/>
    </source>
</evidence>
<gene>
    <name evidence="1" type="ORF">SFRICE_016445</name>
</gene>
<sequence length="113" mass="12946">MANINIRVWRSVEETDGHLLLDICPFQGVAEFLKAYHLVVVGVRFQDCAFRNAEYKGKVDCLVGRLVAKFLKKISLVARSLELCPVYGNRLTLHYMGLKIQMMKKIPCLTPEY</sequence>
<reference evidence="1" key="1">
    <citation type="submission" date="2016-07" db="EMBL/GenBank/DDBJ databases">
        <authorList>
            <person name="Bretaudeau A."/>
        </authorList>
    </citation>
    <scope>NUCLEOTIDE SEQUENCE</scope>
    <source>
        <strain evidence="1">Rice</strain>
        <tissue evidence="1">Whole body</tissue>
    </source>
</reference>
<accession>A0A2H1VV63</accession>
<protein>
    <submittedName>
        <fullName evidence="1">SFRICE_016445</fullName>
    </submittedName>
</protein>
<name>A0A2H1VV63_SPOFR</name>